<reference evidence="2" key="1">
    <citation type="submission" date="2016-10" db="EMBL/GenBank/DDBJ databases">
        <authorList>
            <person name="Varghese N."/>
            <person name="Submissions S."/>
        </authorList>
    </citation>
    <scope>NUCLEOTIDE SEQUENCE [LARGE SCALE GENOMIC DNA]</scope>
    <source>
        <strain evidence="2">OR362-8,ATCC BAA-1266,JCM 13504</strain>
    </source>
</reference>
<organism evidence="1 2">
    <name type="scientific">Hymenobacter arizonensis</name>
    <name type="common">Siccationidurans arizonensis</name>
    <dbReference type="NCBI Taxonomy" id="1227077"/>
    <lineage>
        <taxon>Bacteria</taxon>
        <taxon>Pseudomonadati</taxon>
        <taxon>Bacteroidota</taxon>
        <taxon>Cytophagia</taxon>
        <taxon>Cytophagales</taxon>
        <taxon>Hymenobacteraceae</taxon>
        <taxon>Hymenobacter</taxon>
    </lineage>
</organism>
<name>A0A1I5WUZ6_HYMAR</name>
<evidence type="ECO:0000313" key="2">
    <source>
        <dbReference type="Proteomes" id="UP000199029"/>
    </source>
</evidence>
<protein>
    <submittedName>
        <fullName evidence="1">Uncharacterized protein</fullName>
    </submittedName>
</protein>
<dbReference type="Proteomes" id="UP000199029">
    <property type="component" value="Unassembled WGS sequence"/>
</dbReference>
<proteinExistence type="predicted"/>
<sequence length="79" mass="8691">MGRNPRRHLVRMCPVSPPFSASRTQRRVLVQFGFSPVIASRDGPGVPVPPGTRWALTDDASTRLALSSLLQDVRKRAPV</sequence>
<dbReference type="AlphaFoldDB" id="A0A1I5WUZ6"/>
<accession>A0A1I5WUZ6</accession>
<gene>
    <name evidence="1" type="ORF">SAMN04515668_1500</name>
</gene>
<keyword evidence="2" id="KW-1185">Reference proteome</keyword>
<evidence type="ECO:0000313" key="1">
    <source>
        <dbReference type="EMBL" id="SFQ23441.1"/>
    </source>
</evidence>
<dbReference type="EMBL" id="FOXS01000002">
    <property type="protein sequence ID" value="SFQ23441.1"/>
    <property type="molecule type" value="Genomic_DNA"/>
</dbReference>